<evidence type="ECO:0000256" key="2">
    <source>
        <dbReference type="ARBA" id="ARBA00023134"/>
    </source>
</evidence>
<proteinExistence type="predicted"/>
<dbReference type="WBParaSite" id="ACRNAN_scaffold3483.g17107.t1">
    <property type="protein sequence ID" value="ACRNAN_scaffold3483.g17107.t1"/>
    <property type="gene ID" value="ACRNAN_scaffold3483.g17107"/>
</dbReference>
<accession>A0A914DQZ6</accession>
<evidence type="ECO:0000313" key="3">
    <source>
        <dbReference type="Proteomes" id="UP000887540"/>
    </source>
</evidence>
<dbReference type="PANTHER" id="PTHR47977">
    <property type="entry name" value="RAS-RELATED PROTEIN RAB"/>
    <property type="match status" value="1"/>
</dbReference>
<dbReference type="InterPro" id="IPR050227">
    <property type="entry name" value="Rab"/>
</dbReference>
<dbReference type="SMART" id="SM00175">
    <property type="entry name" value="RAB"/>
    <property type="match status" value="1"/>
</dbReference>
<organism evidence="3 4">
    <name type="scientific">Acrobeloides nanus</name>
    <dbReference type="NCBI Taxonomy" id="290746"/>
    <lineage>
        <taxon>Eukaryota</taxon>
        <taxon>Metazoa</taxon>
        <taxon>Ecdysozoa</taxon>
        <taxon>Nematoda</taxon>
        <taxon>Chromadorea</taxon>
        <taxon>Rhabditida</taxon>
        <taxon>Tylenchina</taxon>
        <taxon>Cephalobomorpha</taxon>
        <taxon>Cephaloboidea</taxon>
        <taxon>Cephalobidae</taxon>
        <taxon>Acrobeloides</taxon>
    </lineage>
</organism>
<dbReference type="SMART" id="SM00174">
    <property type="entry name" value="RHO"/>
    <property type="match status" value="1"/>
</dbReference>
<dbReference type="InterPro" id="IPR005225">
    <property type="entry name" value="Small_GTP-bd"/>
</dbReference>
<evidence type="ECO:0000313" key="4">
    <source>
        <dbReference type="WBParaSite" id="ACRNAN_scaffold3483.g17107.t1"/>
    </source>
</evidence>
<sequence length="90" mass="10356">MSLKLKVVVVGDANTGKSSLLSRYLFNKFNEDYHFTVGIDFHSKYIETSNGEQIRLQLWDTAGQVYTGCHSLAENKKIRNLKVSYNHMKK</sequence>
<dbReference type="PRINTS" id="PR00449">
    <property type="entry name" value="RASTRNSFRMNG"/>
</dbReference>
<dbReference type="SUPFAM" id="SSF52540">
    <property type="entry name" value="P-loop containing nucleoside triphosphate hydrolases"/>
    <property type="match status" value="1"/>
</dbReference>
<dbReference type="GO" id="GO:0005525">
    <property type="term" value="F:GTP binding"/>
    <property type="evidence" value="ECO:0007669"/>
    <property type="project" value="UniProtKB-KW"/>
</dbReference>
<dbReference type="Pfam" id="PF00071">
    <property type="entry name" value="Ras"/>
    <property type="match status" value="1"/>
</dbReference>
<name>A0A914DQZ6_9BILA</name>
<dbReference type="GO" id="GO:0003924">
    <property type="term" value="F:GTPase activity"/>
    <property type="evidence" value="ECO:0007669"/>
    <property type="project" value="InterPro"/>
</dbReference>
<dbReference type="NCBIfam" id="TIGR00231">
    <property type="entry name" value="small_GTP"/>
    <property type="match status" value="1"/>
</dbReference>
<protein>
    <submittedName>
        <fullName evidence="4">Uncharacterized protein</fullName>
    </submittedName>
</protein>
<keyword evidence="1" id="KW-0547">Nucleotide-binding</keyword>
<dbReference type="InterPro" id="IPR001806">
    <property type="entry name" value="Small_GTPase"/>
</dbReference>
<keyword evidence="3" id="KW-1185">Reference proteome</keyword>
<dbReference type="PROSITE" id="PS51419">
    <property type="entry name" value="RAB"/>
    <property type="match status" value="1"/>
</dbReference>
<dbReference type="Proteomes" id="UP000887540">
    <property type="component" value="Unplaced"/>
</dbReference>
<dbReference type="Gene3D" id="3.40.50.300">
    <property type="entry name" value="P-loop containing nucleotide triphosphate hydrolases"/>
    <property type="match status" value="1"/>
</dbReference>
<dbReference type="InterPro" id="IPR027417">
    <property type="entry name" value="P-loop_NTPase"/>
</dbReference>
<keyword evidence="2" id="KW-0342">GTP-binding</keyword>
<reference evidence="4" key="1">
    <citation type="submission" date="2022-11" db="UniProtKB">
        <authorList>
            <consortium name="WormBaseParasite"/>
        </authorList>
    </citation>
    <scope>IDENTIFICATION</scope>
</reference>
<dbReference type="AlphaFoldDB" id="A0A914DQZ6"/>
<evidence type="ECO:0000256" key="1">
    <source>
        <dbReference type="ARBA" id="ARBA00022741"/>
    </source>
</evidence>